<organism evidence="8 9">
    <name type="scientific">Pendulispora brunnea</name>
    <dbReference type="NCBI Taxonomy" id="2905690"/>
    <lineage>
        <taxon>Bacteria</taxon>
        <taxon>Pseudomonadati</taxon>
        <taxon>Myxococcota</taxon>
        <taxon>Myxococcia</taxon>
        <taxon>Myxococcales</taxon>
        <taxon>Sorangiineae</taxon>
        <taxon>Pendulisporaceae</taxon>
        <taxon>Pendulispora</taxon>
    </lineage>
</organism>
<dbReference type="Pfam" id="PF02897">
    <property type="entry name" value="Peptidase_S9_N"/>
    <property type="match status" value="1"/>
</dbReference>
<dbReference type="Gene3D" id="3.40.50.1820">
    <property type="entry name" value="alpha/beta hydrolase"/>
    <property type="match status" value="1"/>
</dbReference>
<keyword evidence="3" id="KW-0645">Protease</keyword>
<comment type="catalytic activity">
    <reaction evidence="1">
        <text>Hydrolysis of Pro-|-Xaa &gt;&gt; Ala-|-Xaa in oligopeptides.</text>
        <dbReference type="EC" id="3.4.21.26"/>
    </reaction>
</comment>
<dbReference type="PANTHER" id="PTHR42881:SF2">
    <property type="entry name" value="PROLYL ENDOPEPTIDASE"/>
    <property type="match status" value="1"/>
</dbReference>
<evidence type="ECO:0000256" key="1">
    <source>
        <dbReference type="ARBA" id="ARBA00001070"/>
    </source>
</evidence>
<dbReference type="PANTHER" id="PTHR42881">
    <property type="entry name" value="PROLYL ENDOPEPTIDASE"/>
    <property type="match status" value="1"/>
</dbReference>
<dbReference type="RefSeq" id="WP_394845123.1">
    <property type="nucleotide sequence ID" value="NZ_CP089982.1"/>
</dbReference>
<dbReference type="EC" id="3.4.21.26" evidence="2"/>
<dbReference type="SUPFAM" id="SSF53474">
    <property type="entry name" value="alpha/beta-Hydrolases"/>
    <property type="match status" value="1"/>
</dbReference>
<dbReference type="InterPro" id="IPR001375">
    <property type="entry name" value="Peptidase_S9_cat"/>
</dbReference>
<gene>
    <name evidence="8" type="ORF">LZC95_49730</name>
</gene>
<evidence type="ECO:0000256" key="2">
    <source>
        <dbReference type="ARBA" id="ARBA00011897"/>
    </source>
</evidence>
<dbReference type="InterPro" id="IPR002470">
    <property type="entry name" value="Peptidase_S9A"/>
</dbReference>
<dbReference type="InterPro" id="IPR023302">
    <property type="entry name" value="Pept_S9A_N"/>
</dbReference>
<evidence type="ECO:0000313" key="8">
    <source>
        <dbReference type="EMBL" id="WXA94514.1"/>
    </source>
</evidence>
<dbReference type="Pfam" id="PF00326">
    <property type="entry name" value="Peptidase_S9"/>
    <property type="match status" value="1"/>
</dbReference>
<evidence type="ECO:0000313" key="9">
    <source>
        <dbReference type="Proteomes" id="UP001379533"/>
    </source>
</evidence>
<dbReference type="EMBL" id="CP089982">
    <property type="protein sequence ID" value="WXA94514.1"/>
    <property type="molecule type" value="Genomic_DNA"/>
</dbReference>
<evidence type="ECO:0000259" key="6">
    <source>
        <dbReference type="Pfam" id="PF00326"/>
    </source>
</evidence>
<name>A0ABZ2K761_9BACT</name>
<evidence type="ECO:0000256" key="3">
    <source>
        <dbReference type="ARBA" id="ARBA00022670"/>
    </source>
</evidence>
<accession>A0ABZ2K761</accession>
<evidence type="ECO:0000259" key="7">
    <source>
        <dbReference type="Pfam" id="PF02897"/>
    </source>
</evidence>
<proteinExistence type="predicted"/>
<evidence type="ECO:0000256" key="4">
    <source>
        <dbReference type="ARBA" id="ARBA00022801"/>
    </source>
</evidence>
<reference evidence="8 9" key="1">
    <citation type="submission" date="2021-12" db="EMBL/GenBank/DDBJ databases">
        <title>Discovery of the Pendulisporaceae a myxobacterial family with distinct sporulation behavior and unique specialized metabolism.</title>
        <authorList>
            <person name="Garcia R."/>
            <person name="Popoff A."/>
            <person name="Bader C.D."/>
            <person name="Loehr J."/>
            <person name="Walesch S."/>
            <person name="Walt C."/>
            <person name="Boldt J."/>
            <person name="Bunk B."/>
            <person name="Haeckl F.J.F.P.J."/>
            <person name="Gunesch A.P."/>
            <person name="Birkelbach J."/>
            <person name="Nuebel U."/>
            <person name="Pietschmann T."/>
            <person name="Bach T."/>
            <person name="Mueller R."/>
        </authorList>
    </citation>
    <scope>NUCLEOTIDE SEQUENCE [LARGE SCALE GENOMIC DNA]</scope>
    <source>
        <strain evidence="8 9">MSr12523</strain>
    </source>
</reference>
<dbReference type="Proteomes" id="UP001379533">
    <property type="component" value="Chromosome"/>
</dbReference>
<evidence type="ECO:0000256" key="5">
    <source>
        <dbReference type="ARBA" id="ARBA00022825"/>
    </source>
</evidence>
<sequence>MENTDRFSSFEVATPEMTKWEQEQSRSALEYLHGRRNFDEVLQRVRQYRNEAQPPREVEVRGHVTFSLEERKGTQGMSILRRDAKSAPSVLFRIGDDEASRRVQIDFMSVSPSGRFVAIGTSDAGAEETIVRVLDARTGKDHGDRAYDVRSGCFVWLPDESGYLYMRGRGRKGVPLKDQIRDLSVAVHTLGKPAEQDAEVVGSQARGERIHGEYEYPYPSISPNGQDIVIAVKHSLNPDLTVFTKKRNALLNEKVDWTRIYDQPDRVKATAVADGRVLVVRGIDDEHDVLEQVSTGNPSARRVLYTANHTLENLVSAGQDTYVVEREIATKHLVLVRSTSEVIPIALPTGRSVFSDNLRLDRTTNTLVVDLRAWTEPRSWWTLAPNKRAVEPIRSMISASHSDAFEVRSMEASARDGQRIPLTVVGLKGQASSPPKYVWISGYGCYGAVLGPSFTAARRIFIESGGTYIFAHIRGGGEKGRTWHQQARGATKIKTVEDFIDSVKFVRGAGFGTGGGIFVSGGSAGALPVGGLFVRNPELIDAAYIEGGVLNVSRMEAGSATGPLHKDEYGTNDTPEGARRLRDLDAYLNVQDGQSYPPILLRAGLNDPRVPRWQSSKFAARVQQATSAAHPVLFRMTGGGHIGGTTVDEEAQVEAEIVTFALSNIRHPDFQ</sequence>
<dbReference type="InterPro" id="IPR051167">
    <property type="entry name" value="Prolyl_oligopep/macrocyclase"/>
</dbReference>
<dbReference type="PRINTS" id="PR00862">
    <property type="entry name" value="PROLIGOPTASE"/>
</dbReference>
<dbReference type="SUPFAM" id="SSF50993">
    <property type="entry name" value="Peptidase/esterase 'gauge' domain"/>
    <property type="match status" value="1"/>
</dbReference>
<feature type="domain" description="Peptidase S9 prolyl oligopeptidase catalytic" evidence="6">
    <location>
        <begin position="453"/>
        <end position="664"/>
    </location>
</feature>
<keyword evidence="5" id="KW-0720">Serine protease</keyword>
<keyword evidence="4" id="KW-0378">Hydrolase</keyword>
<feature type="domain" description="Peptidase S9A N-terminal" evidence="7">
    <location>
        <begin position="103"/>
        <end position="394"/>
    </location>
</feature>
<dbReference type="InterPro" id="IPR029058">
    <property type="entry name" value="AB_hydrolase_fold"/>
</dbReference>
<keyword evidence="9" id="KW-1185">Reference proteome</keyword>
<dbReference type="Gene3D" id="2.130.10.120">
    <property type="entry name" value="Prolyl oligopeptidase, N-terminal domain"/>
    <property type="match status" value="1"/>
</dbReference>
<protein>
    <recommendedName>
        <fullName evidence="2">prolyl oligopeptidase</fullName>
        <ecNumber evidence="2">3.4.21.26</ecNumber>
    </recommendedName>
</protein>